<evidence type="ECO:0000313" key="2">
    <source>
        <dbReference type="EMBL" id="KAF2739159.1"/>
    </source>
</evidence>
<comment type="caution">
    <text evidence="2">The sequence shown here is derived from an EMBL/GenBank/DDBJ whole genome shotgun (WGS) entry which is preliminary data.</text>
</comment>
<reference evidence="2" key="1">
    <citation type="journal article" date="2020" name="Stud. Mycol.">
        <title>101 Dothideomycetes genomes: a test case for predicting lifestyles and emergence of pathogens.</title>
        <authorList>
            <person name="Haridas S."/>
            <person name="Albert R."/>
            <person name="Binder M."/>
            <person name="Bloem J."/>
            <person name="Labutti K."/>
            <person name="Salamov A."/>
            <person name="Andreopoulos B."/>
            <person name="Baker S."/>
            <person name="Barry K."/>
            <person name="Bills G."/>
            <person name="Bluhm B."/>
            <person name="Cannon C."/>
            <person name="Castanera R."/>
            <person name="Culley D."/>
            <person name="Daum C."/>
            <person name="Ezra D."/>
            <person name="Gonzalez J."/>
            <person name="Henrissat B."/>
            <person name="Kuo A."/>
            <person name="Liang C."/>
            <person name="Lipzen A."/>
            <person name="Lutzoni F."/>
            <person name="Magnuson J."/>
            <person name="Mondo S."/>
            <person name="Nolan M."/>
            <person name="Ohm R."/>
            <person name="Pangilinan J."/>
            <person name="Park H.-J."/>
            <person name="Ramirez L."/>
            <person name="Alfaro M."/>
            <person name="Sun H."/>
            <person name="Tritt A."/>
            <person name="Yoshinaga Y."/>
            <person name="Zwiers L.-H."/>
            <person name="Turgeon B."/>
            <person name="Goodwin S."/>
            <person name="Spatafora J."/>
            <person name="Crous P."/>
            <person name="Grigoriev I."/>
        </authorList>
    </citation>
    <scope>NUCLEOTIDE SEQUENCE</scope>
    <source>
        <strain evidence="2">CBS 125425</strain>
    </source>
</reference>
<sequence>MERAGVQWHNRCTSSTSVDRPHQPPELPAFVIWRLPWLPNVWPPLLLTQSHLTCLNALYMPSRTWLNLAHWLHALPSRLSFPIRAASPARAGRGLFRARFFTTLSPRSGACPPERSLLFLFEAAWTYYSSPAQCTDRPARIHVVSFPRKKASWQLQVPNDH</sequence>
<organism evidence="2 3">
    <name type="scientific">Polyplosphaeria fusca</name>
    <dbReference type="NCBI Taxonomy" id="682080"/>
    <lineage>
        <taxon>Eukaryota</taxon>
        <taxon>Fungi</taxon>
        <taxon>Dikarya</taxon>
        <taxon>Ascomycota</taxon>
        <taxon>Pezizomycotina</taxon>
        <taxon>Dothideomycetes</taxon>
        <taxon>Pleosporomycetidae</taxon>
        <taxon>Pleosporales</taxon>
        <taxon>Tetraplosphaeriaceae</taxon>
        <taxon>Polyplosphaeria</taxon>
    </lineage>
</organism>
<evidence type="ECO:0000256" key="1">
    <source>
        <dbReference type="SAM" id="MobiDB-lite"/>
    </source>
</evidence>
<accession>A0A9P4R9I2</accession>
<protein>
    <submittedName>
        <fullName evidence="2">Uncharacterized protein</fullName>
    </submittedName>
</protein>
<dbReference type="EMBL" id="ML996105">
    <property type="protein sequence ID" value="KAF2739159.1"/>
    <property type="molecule type" value="Genomic_DNA"/>
</dbReference>
<feature type="region of interest" description="Disordered" evidence="1">
    <location>
        <begin position="1"/>
        <end position="21"/>
    </location>
</feature>
<dbReference type="Proteomes" id="UP000799444">
    <property type="component" value="Unassembled WGS sequence"/>
</dbReference>
<dbReference type="AlphaFoldDB" id="A0A9P4R9I2"/>
<gene>
    <name evidence="2" type="ORF">EJ04DRAFT_354251</name>
</gene>
<evidence type="ECO:0000313" key="3">
    <source>
        <dbReference type="Proteomes" id="UP000799444"/>
    </source>
</evidence>
<proteinExistence type="predicted"/>
<keyword evidence="3" id="KW-1185">Reference proteome</keyword>
<name>A0A9P4R9I2_9PLEO</name>